<evidence type="ECO:0008006" key="3">
    <source>
        <dbReference type="Google" id="ProtNLM"/>
    </source>
</evidence>
<protein>
    <recommendedName>
        <fullName evidence="3">DUF2846 domain-containing protein</fullName>
    </recommendedName>
</protein>
<gene>
    <name evidence="1" type="ORF">LQG66_14090</name>
</gene>
<dbReference type="RefSeq" id="WP_231326817.1">
    <property type="nucleotide sequence ID" value="NZ_CP088156.1"/>
</dbReference>
<evidence type="ECO:0000313" key="1">
    <source>
        <dbReference type="EMBL" id="UFZ07365.1"/>
    </source>
</evidence>
<reference evidence="1" key="1">
    <citation type="journal article" date="2024" name="Antonie Van Leeuwenhoek">
        <title>Bradyrhizobium ontarionense sp. nov., a novel bacterial symbiont isolated from Aeschynomene indica (Indian jointvetch), harbours photosynthesis, nitrogen fixation and nitrous oxide (N2O) reductase genes.</title>
        <authorList>
            <person name="Bromfield E.S.P."/>
            <person name="Cloutier S."/>
        </authorList>
    </citation>
    <scope>NUCLEOTIDE SEQUENCE</scope>
    <source>
        <strain evidence="1">A19</strain>
    </source>
</reference>
<evidence type="ECO:0000313" key="2">
    <source>
        <dbReference type="Proteomes" id="UP001431010"/>
    </source>
</evidence>
<proteinExistence type="predicted"/>
<sequence>MLLALAGMLGIEGAGGMAAHAAPKGRTTIAITRTNDFLYLAAPAAIEINGAKVASLGRGESYSGQIAPGPIAITVSTWSSPGSSSLRFTAAPGKTYRMVVGPRGKNFAASMMGGLVGAAIEGGGAFEIVPAQ</sequence>
<keyword evidence="2" id="KW-1185">Reference proteome</keyword>
<name>A0ABY3RKD5_9BRAD</name>
<dbReference type="EMBL" id="CP088156">
    <property type="protein sequence ID" value="UFZ07365.1"/>
    <property type="molecule type" value="Genomic_DNA"/>
</dbReference>
<dbReference type="Proteomes" id="UP001431010">
    <property type="component" value="Chromosome"/>
</dbReference>
<accession>A0ABY3RKD5</accession>
<organism evidence="1 2">
    <name type="scientific">Bradyrhizobium ontarionense</name>
    <dbReference type="NCBI Taxonomy" id="2898149"/>
    <lineage>
        <taxon>Bacteria</taxon>
        <taxon>Pseudomonadati</taxon>
        <taxon>Pseudomonadota</taxon>
        <taxon>Alphaproteobacteria</taxon>
        <taxon>Hyphomicrobiales</taxon>
        <taxon>Nitrobacteraceae</taxon>
        <taxon>Bradyrhizobium</taxon>
    </lineage>
</organism>